<name>A0A0A8ZCA5_ARUDO</name>
<sequence>MLIRYRSTDEEPYIQKFSVLLTFIGQIITHI</sequence>
<dbReference type="AlphaFoldDB" id="A0A0A8ZCA5"/>
<accession>A0A0A8ZCA5</accession>
<reference evidence="1" key="1">
    <citation type="submission" date="2014-09" db="EMBL/GenBank/DDBJ databases">
        <authorList>
            <person name="Magalhaes I.L.F."/>
            <person name="Oliveira U."/>
            <person name="Santos F.R."/>
            <person name="Vidigal T.H.D.A."/>
            <person name="Brescovit A.D."/>
            <person name="Santos A.J."/>
        </authorList>
    </citation>
    <scope>NUCLEOTIDE SEQUENCE</scope>
    <source>
        <tissue evidence="1">Shoot tissue taken approximately 20 cm above the soil surface</tissue>
    </source>
</reference>
<evidence type="ECO:0000313" key="1">
    <source>
        <dbReference type="EMBL" id="JAD37024.1"/>
    </source>
</evidence>
<dbReference type="EMBL" id="GBRH01260871">
    <property type="protein sequence ID" value="JAD37024.1"/>
    <property type="molecule type" value="Transcribed_RNA"/>
</dbReference>
<proteinExistence type="predicted"/>
<protein>
    <submittedName>
        <fullName evidence="1">Uncharacterized protein</fullName>
    </submittedName>
</protein>
<organism evidence="1">
    <name type="scientific">Arundo donax</name>
    <name type="common">Giant reed</name>
    <name type="synonym">Donax arundinaceus</name>
    <dbReference type="NCBI Taxonomy" id="35708"/>
    <lineage>
        <taxon>Eukaryota</taxon>
        <taxon>Viridiplantae</taxon>
        <taxon>Streptophyta</taxon>
        <taxon>Embryophyta</taxon>
        <taxon>Tracheophyta</taxon>
        <taxon>Spermatophyta</taxon>
        <taxon>Magnoliopsida</taxon>
        <taxon>Liliopsida</taxon>
        <taxon>Poales</taxon>
        <taxon>Poaceae</taxon>
        <taxon>PACMAD clade</taxon>
        <taxon>Arundinoideae</taxon>
        <taxon>Arundineae</taxon>
        <taxon>Arundo</taxon>
    </lineage>
</organism>
<reference evidence="1" key="2">
    <citation type="journal article" date="2015" name="Data Brief">
        <title>Shoot transcriptome of the giant reed, Arundo donax.</title>
        <authorList>
            <person name="Barrero R.A."/>
            <person name="Guerrero F.D."/>
            <person name="Moolhuijzen P."/>
            <person name="Goolsby J.A."/>
            <person name="Tidwell J."/>
            <person name="Bellgard S.E."/>
            <person name="Bellgard M.I."/>
        </authorList>
    </citation>
    <scope>NUCLEOTIDE SEQUENCE</scope>
    <source>
        <tissue evidence="1">Shoot tissue taken approximately 20 cm above the soil surface</tissue>
    </source>
</reference>